<evidence type="ECO:0008006" key="4">
    <source>
        <dbReference type="Google" id="ProtNLM"/>
    </source>
</evidence>
<evidence type="ECO:0000313" key="2">
    <source>
        <dbReference type="EMBL" id="QDT61511.1"/>
    </source>
</evidence>
<keyword evidence="1" id="KW-0472">Membrane</keyword>
<dbReference type="SUPFAM" id="SSF53474">
    <property type="entry name" value="alpha/beta-Hydrolases"/>
    <property type="match status" value="1"/>
</dbReference>
<dbReference type="AlphaFoldDB" id="A0A517SZQ8"/>
<keyword evidence="3" id="KW-1185">Reference proteome</keyword>
<dbReference type="Proteomes" id="UP000315003">
    <property type="component" value="Chromosome"/>
</dbReference>
<keyword evidence="1" id="KW-1133">Transmembrane helix</keyword>
<dbReference type="InterPro" id="IPR029058">
    <property type="entry name" value="AB_hydrolase_fold"/>
</dbReference>
<dbReference type="EMBL" id="CP036272">
    <property type="protein sequence ID" value="QDT61511.1"/>
    <property type="molecule type" value="Genomic_DNA"/>
</dbReference>
<keyword evidence="1" id="KW-0812">Transmembrane</keyword>
<feature type="transmembrane region" description="Helical" evidence="1">
    <location>
        <begin position="34"/>
        <end position="57"/>
    </location>
</feature>
<gene>
    <name evidence="2" type="ORF">SV7mr_40480</name>
</gene>
<name>A0A517SZQ8_9BACT</name>
<sequence>MSVHGREQRGHFGFRLHSHFIDNRTLIRLFRYQLGIGVLAVWQACSVLLVACFLWCGSAGAQSKLLRKTAVLQQSAALTIAASPEPFSSVTPKAQDAKRSADPGLDQLELKNLPEPRPALPADPVQLTGELVPTPVRSNELVGRCGNEDRVFMISTRHLPYYACHVPEEEAEFRYYQVNGYRCQKLAEEDYFASLMPNQPIVFYVHGNRMAQKDLLGRATAVRNYIRRYHADFPVNWVIVSWPSAKEGLVIRDFREKGRRCDAQGFYLATLMQKHSTKVPMAMVGYSFGARVITGALHALAGGSLAGRKLHYEPLLGREIDVALVAPAVQSNWLATGGYHQLATKNMNSLNLLFNHRDAVLKRYWLLNNNRRTQALGHCGPTCFAPRLDGSSLPVIAKDYARAINIRHAELEYYRKCGNAGYQISKMVNGLNAAAEMVSVSKQD</sequence>
<organism evidence="2 3">
    <name type="scientific">Stieleria bergensis</name>
    <dbReference type="NCBI Taxonomy" id="2528025"/>
    <lineage>
        <taxon>Bacteria</taxon>
        <taxon>Pseudomonadati</taxon>
        <taxon>Planctomycetota</taxon>
        <taxon>Planctomycetia</taxon>
        <taxon>Pirellulales</taxon>
        <taxon>Pirellulaceae</taxon>
        <taxon>Stieleria</taxon>
    </lineage>
</organism>
<accession>A0A517SZQ8</accession>
<evidence type="ECO:0000313" key="3">
    <source>
        <dbReference type="Proteomes" id="UP000315003"/>
    </source>
</evidence>
<proteinExistence type="predicted"/>
<evidence type="ECO:0000256" key="1">
    <source>
        <dbReference type="SAM" id="Phobius"/>
    </source>
</evidence>
<protein>
    <recommendedName>
        <fullName evidence="4">Alpha/beta hydrolase family protein</fullName>
    </recommendedName>
</protein>
<reference evidence="2 3" key="1">
    <citation type="submission" date="2019-02" db="EMBL/GenBank/DDBJ databases">
        <title>Deep-cultivation of Planctomycetes and their phenomic and genomic characterization uncovers novel biology.</title>
        <authorList>
            <person name="Wiegand S."/>
            <person name="Jogler M."/>
            <person name="Boedeker C."/>
            <person name="Pinto D."/>
            <person name="Vollmers J."/>
            <person name="Rivas-Marin E."/>
            <person name="Kohn T."/>
            <person name="Peeters S.H."/>
            <person name="Heuer A."/>
            <person name="Rast P."/>
            <person name="Oberbeckmann S."/>
            <person name="Bunk B."/>
            <person name="Jeske O."/>
            <person name="Meyerdierks A."/>
            <person name="Storesund J.E."/>
            <person name="Kallscheuer N."/>
            <person name="Luecker S."/>
            <person name="Lage O.M."/>
            <person name="Pohl T."/>
            <person name="Merkel B.J."/>
            <person name="Hornburger P."/>
            <person name="Mueller R.-W."/>
            <person name="Bruemmer F."/>
            <person name="Labrenz M."/>
            <person name="Spormann A.M."/>
            <person name="Op den Camp H."/>
            <person name="Overmann J."/>
            <person name="Amann R."/>
            <person name="Jetten M.S.M."/>
            <person name="Mascher T."/>
            <person name="Medema M.H."/>
            <person name="Devos D.P."/>
            <person name="Kaster A.-K."/>
            <person name="Ovreas L."/>
            <person name="Rohde M."/>
            <person name="Galperin M.Y."/>
            <person name="Jogler C."/>
        </authorList>
    </citation>
    <scope>NUCLEOTIDE SEQUENCE [LARGE SCALE GENOMIC DNA]</scope>
    <source>
        <strain evidence="2 3">SV_7m_r</strain>
    </source>
</reference>